<protein>
    <submittedName>
        <fullName evidence="1">Uncharacterized protein</fullName>
    </submittedName>
</protein>
<dbReference type="EMBL" id="CP037423">
    <property type="protein sequence ID" value="QDV43120.1"/>
    <property type="molecule type" value="Genomic_DNA"/>
</dbReference>
<proteinExistence type="predicted"/>
<dbReference type="Proteomes" id="UP000319004">
    <property type="component" value="Chromosome"/>
</dbReference>
<gene>
    <name evidence="1" type="ORF">Enr13x_29740</name>
</gene>
<evidence type="ECO:0000313" key="2">
    <source>
        <dbReference type="Proteomes" id="UP000319004"/>
    </source>
</evidence>
<accession>A0A518HQK2</accession>
<evidence type="ECO:0000313" key="1">
    <source>
        <dbReference type="EMBL" id="QDV43120.1"/>
    </source>
</evidence>
<dbReference type="AlphaFoldDB" id="A0A518HQK2"/>
<sequence length="36" mass="3916">MTFSDRMIELAIAIKAAGVPWQPSAGHYVLDRDGVV</sequence>
<reference evidence="1 2" key="1">
    <citation type="submission" date="2019-03" db="EMBL/GenBank/DDBJ databases">
        <title>Deep-cultivation of Planctomycetes and their phenomic and genomic characterization uncovers novel biology.</title>
        <authorList>
            <person name="Wiegand S."/>
            <person name="Jogler M."/>
            <person name="Boedeker C."/>
            <person name="Pinto D."/>
            <person name="Vollmers J."/>
            <person name="Rivas-Marin E."/>
            <person name="Kohn T."/>
            <person name="Peeters S.H."/>
            <person name="Heuer A."/>
            <person name="Rast P."/>
            <person name="Oberbeckmann S."/>
            <person name="Bunk B."/>
            <person name="Jeske O."/>
            <person name="Meyerdierks A."/>
            <person name="Storesund J.E."/>
            <person name="Kallscheuer N."/>
            <person name="Luecker S."/>
            <person name="Lage O.M."/>
            <person name="Pohl T."/>
            <person name="Merkel B.J."/>
            <person name="Hornburger P."/>
            <person name="Mueller R.-W."/>
            <person name="Bruemmer F."/>
            <person name="Labrenz M."/>
            <person name="Spormann A.M."/>
            <person name="Op den Camp H."/>
            <person name="Overmann J."/>
            <person name="Amann R."/>
            <person name="Jetten M.S.M."/>
            <person name="Mascher T."/>
            <person name="Medema M.H."/>
            <person name="Devos D.P."/>
            <person name="Kaster A.-K."/>
            <person name="Ovreas L."/>
            <person name="Rohde M."/>
            <person name="Galperin M.Y."/>
            <person name="Jogler C."/>
        </authorList>
    </citation>
    <scope>NUCLEOTIDE SEQUENCE [LARGE SCALE GENOMIC DNA]</scope>
    <source>
        <strain evidence="1 2">Enr13</strain>
    </source>
</reference>
<dbReference type="KEGG" id="snep:Enr13x_29740"/>
<organism evidence="1 2">
    <name type="scientific">Stieleria neptunia</name>
    <dbReference type="NCBI Taxonomy" id="2527979"/>
    <lineage>
        <taxon>Bacteria</taxon>
        <taxon>Pseudomonadati</taxon>
        <taxon>Planctomycetota</taxon>
        <taxon>Planctomycetia</taxon>
        <taxon>Pirellulales</taxon>
        <taxon>Pirellulaceae</taxon>
        <taxon>Stieleria</taxon>
    </lineage>
</organism>
<keyword evidence="2" id="KW-1185">Reference proteome</keyword>
<name>A0A518HQK2_9BACT</name>